<organism evidence="1 2">
    <name type="scientific">Aquamicrobium defluvii</name>
    <dbReference type="NCBI Taxonomy" id="69279"/>
    <lineage>
        <taxon>Bacteria</taxon>
        <taxon>Pseudomonadati</taxon>
        <taxon>Pseudomonadota</taxon>
        <taxon>Alphaproteobacteria</taxon>
        <taxon>Hyphomicrobiales</taxon>
        <taxon>Phyllobacteriaceae</taxon>
        <taxon>Aquamicrobium</taxon>
    </lineage>
</organism>
<dbReference type="PATRIC" id="fig|69279.3.peg.4314"/>
<dbReference type="HOGENOM" id="CLU_1912700_0_0_5"/>
<dbReference type="InterPro" id="IPR039437">
    <property type="entry name" value="FrzH/put_lumazine-bd"/>
</dbReference>
<dbReference type="Proteomes" id="UP000019849">
    <property type="component" value="Unassembled WGS sequence"/>
</dbReference>
<protein>
    <recommendedName>
        <fullName evidence="3">SnoaL-like domain-containing protein</fullName>
    </recommendedName>
</protein>
<dbReference type="InterPro" id="IPR032710">
    <property type="entry name" value="NTF2-like_dom_sf"/>
</dbReference>
<reference evidence="1 2" key="1">
    <citation type="submission" date="2014-02" db="EMBL/GenBank/DDBJ databases">
        <title>Aquamicrobium defluvii Genome sequencing.</title>
        <authorList>
            <person name="Wang X."/>
        </authorList>
    </citation>
    <scope>NUCLEOTIDE SEQUENCE [LARGE SCALE GENOMIC DNA]</scope>
    <source>
        <strain evidence="1 2">W13Z1</strain>
    </source>
</reference>
<dbReference type="Pfam" id="PF12893">
    <property type="entry name" value="Lumazine_bd_2"/>
    <property type="match status" value="1"/>
</dbReference>
<sequence>MSGRLTIEKVLGAVDAYISGVARQDREALIRLFAGTAHITGIDEGTMVSVPRDRWIEAVCAPERAGAGSLDYRITSLDVAETVAVVVVRTFYGSFAYADVLTLLGEQDAVRVTGKTFHQYDATADQTPDLLI</sequence>
<evidence type="ECO:0000313" key="2">
    <source>
        <dbReference type="Proteomes" id="UP000019849"/>
    </source>
</evidence>
<evidence type="ECO:0008006" key="3">
    <source>
        <dbReference type="Google" id="ProtNLM"/>
    </source>
</evidence>
<comment type="caution">
    <text evidence="1">The sequence shown here is derived from an EMBL/GenBank/DDBJ whole genome shotgun (WGS) entry which is preliminary data.</text>
</comment>
<dbReference type="RefSeq" id="WP_035031996.1">
    <property type="nucleotide sequence ID" value="NZ_KK073907.1"/>
</dbReference>
<name>A0A011TDP2_9HYPH</name>
<proteinExistence type="predicted"/>
<dbReference type="AlphaFoldDB" id="A0A011TDP2"/>
<dbReference type="Gene3D" id="3.10.450.50">
    <property type="match status" value="1"/>
</dbReference>
<dbReference type="SUPFAM" id="SSF54427">
    <property type="entry name" value="NTF2-like"/>
    <property type="match status" value="1"/>
</dbReference>
<gene>
    <name evidence="1" type="ORF">BG36_16265</name>
</gene>
<dbReference type="STRING" id="69279.BG36_16265"/>
<dbReference type="EMBL" id="JENY01000035">
    <property type="protein sequence ID" value="EXL02012.1"/>
    <property type="molecule type" value="Genomic_DNA"/>
</dbReference>
<accession>A0A011TDP2</accession>
<evidence type="ECO:0000313" key="1">
    <source>
        <dbReference type="EMBL" id="EXL02012.1"/>
    </source>
</evidence>